<evidence type="ECO:0000256" key="4">
    <source>
        <dbReference type="ARBA" id="ARBA00005189"/>
    </source>
</evidence>
<evidence type="ECO:0000256" key="1">
    <source>
        <dbReference type="ARBA" id="ARBA00001698"/>
    </source>
</evidence>
<evidence type="ECO:0000256" key="8">
    <source>
        <dbReference type="ARBA" id="ARBA00022475"/>
    </source>
</evidence>
<dbReference type="GO" id="GO:0016024">
    <property type="term" value="P:CDP-diacylglycerol biosynthetic process"/>
    <property type="evidence" value="ECO:0007669"/>
    <property type="project" value="UniProtKB-UniPathway"/>
</dbReference>
<keyword evidence="21" id="KW-1185">Reference proteome</keyword>
<keyword evidence="10 18" id="KW-0808">Transferase</keyword>
<evidence type="ECO:0000256" key="12">
    <source>
        <dbReference type="ARBA" id="ARBA00022695"/>
    </source>
</evidence>
<evidence type="ECO:0000256" key="6">
    <source>
        <dbReference type="ARBA" id="ARBA00012487"/>
    </source>
</evidence>
<proteinExistence type="inferred from homology"/>
<keyword evidence="15 19" id="KW-0472">Membrane</keyword>
<keyword evidence="11 18" id="KW-0812">Transmembrane</keyword>
<evidence type="ECO:0000256" key="3">
    <source>
        <dbReference type="ARBA" id="ARBA00005119"/>
    </source>
</evidence>
<keyword evidence="13 19" id="KW-1133">Transmembrane helix</keyword>
<dbReference type="UniPathway" id="UPA00557">
    <property type="reaction ID" value="UER00614"/>
</dbReference>
<feature type="transmembrane region" description="Helical" evidence="19">
    <location>
        <begin position="46"/>
        <end position="64"/>
    </location>
</feature>
<comment type="pathway">
    <text evidence="3 18">Phospholipid metabolism; CDP-diacylglycerol biosynthesis; CDP-diacylglycerol from sn-glycerol 3-phosphate: step 3/3.</text>
</comment>
<evidence type="ECO:0000256" key="7">
    <source>
        <dbReference type="ARBA" id="ARBA00019373"/>
    </source>
</evidence>
<keyword evidence="16" id="KW-0594">Phospholipid biosynthesis</keyword>
<dbReference type="InterPro" id="IPR000374">
    <property type="entry name" value="PC_trans"/>
</dbReference>
<dbReference type="PANTHER" id="PTHR46382:SF1">
    <property type="entry name" value="PHOSPHATIDATE CYTIDYLYLTRANSFERASE"/>
    <property type="match status" value="1"/>
</dbReference>
<dbReference type="EMBL" id="RYFI01000003">
    <property type="protein sequence ID" value="RXF74825.1"/>
    <property type="molecule type" value="Genomic_DNA"/>
</dbReference>
<dbReference type="EC" id="2.7.7.41" evidence="6 18"/>
<protein>
    <recommendedName>
        <fullName evidence="7 18">Phosphatidate cytidylyltransferase</fullName>
        <ecNumber evidence="6 18">2.7.7.41</ecNumber>
    </recommendedName>
</protein>
<dbReference type="AlphaFoldDB" id="A0A4Q0MMU9"/>
<keyword evidence="12 18" id="KW-0548">Nucleotidyltransferase</keyword>
<feature type="transmembrane region" description="Helical" evidence="19">
    <location>
        <begin position="69"/>
        <end position="88"/>
    </location>
</feature>
<dbReference type="Proteomes" id="UP000289708">
    <property type="component" value="Unassembled WGS sequence"/>
</dbReference>
<evidence type="ECO:0000256" key="16">
    <source>
        <dbReference type="ARBA" id="ARBA00023209"/>
    </source>
</evidence>
<evidence type="ECO:0000256" key="5">
    <source>
        <dbReference type="ARBA" id="ARBA00010185"/>
    </source>
</evidence>
<dbReference type="GO" id="GO:0005886">
    <property type="term" value="C:plasma membrane"/>
    <property type="evidence" value="ECO:0007669"/>
    <property type="project" value="UniProtKB-SubCell"/>
</dbReference>
<comment type="subcellular location">
    <subcellularLocation>
        <location evidence="2">Cell membrane</location>
        <topology evidence="2">Multi-pass membrane protein</topology>
    </subcellularLocation>
</comment>
<evidence type="ECO:0000256" key="19">
    <source>
        <dbReference type="SAM" id="Phobius"/>
    </source>
</evidence>
<evidence type="ECO:0000256" key="15">
    <source>
        <dbReference type="ARBA" id="ARBA00023136"/>
    </source>
</evidence>
<feature type="transmembrane region" description="Helical" evidence="19">
    <location>
        <begin position="160"/>
        <end position="179"/>
    </location>
</feature>
<keyword evidence="14" id="KW-0443">Lipid metabolism</keyword>
<sequence length="263" mass="26510">MVLIAAALAAAYVGGLFFAAFWILAGVAVGVEWAWLVAGDPPSRRWTARVVAATLGVAGAALSLSIYLYVAPVTAAFVLLAGAVVAAFLARPAYFAAVAIPYGAAVFVGAMLLRRDPHDGLLAILWLFAVVWSTDIAAFFAGRAFGGPKLAPLLSPNKTWSGAIGGATAAVAAGVAVAAGGGAARLWPIVVVALVTSAASQFGDLFESGVKRAYGAKDSSKLIPGHGGLMDRLDGFLFAATVAAAIGVARGGLDAAGEGLLRW</sequence>
<dbReference type="OrthoDB" id="9799199at2"/>
<comment type="catalytic activity">
    <reaction evidence="1 18">
        <text>a 1,2-diacyl-sn-glycero-3-phosphate + CTP + H(+) = a CDP-1,2-diacyl-sn-glycerol + diphosphate</text>
        <dbReference type="Rhea" id="RHEA:16229"/>
        <dbReference type="ChEBI" id="CHEBI:15378"/>
        <dbReference type="ChEBI" id="CHEBI:33019"/>
        <dbReference type="ChEBI" id="CHEBI:37563"/>
        <dbReference type="ChEBI" id="CHEBI:58332"/>
        <dbReference type="ChEBI" id="CHEBI:58608"/>
        <dbReference type="EC" id="2.7.7.41"/>
    </reaction>
</comment>
<keyword evidence="8" id="KW-1003">Cell membrane</keyword>
<feature type="transmembrane region" description="Helical" evidence="19">
    <location>
        <begin position="120"/>
        <end position="140"/>
    </location>
</feature>
<evidence type="ECO:0000313" key="21">
    <source>
        <dbReference type="Proteomes" id="UP000289708"/>
    </source>
</evidence>
<keyword evidence="17" id="KW-1208">Phospholipid metabolism</keyword>
<evidence type="ECO:0000256" key="13">
    <source>
        <dbReference type="ARBA" id="ARBA00022989"/>
    </source>
</evidence>
<dbReference type="GO" id="GO:0004605">
    <property type="term" value="F:phosphatidate cytidylyltransferase activity"/>
    <property type="evidence" value="ECO:0007669"/>
    <property type="project" value="UniProtKB-EC"/>
</dbReference>
<comment type="caution">
    <text evidence="20">The sequence shown here is derived from an EMBL/GenBank/DDBJ whole genome shotgun (WGS) entry which is preliminary data.</text>
</comment>
<evidence type="ECO:0000256" key="9">
    <source>
        <dbReference type="ARBA" id="ARBA00022516"/>
    </source>
</evidence>
<comment type="similarity">
    <text evidence="5 18">Belongs to the CDS family.</text>
</comment>
<dbReference type="Pfam" id="PF01148">
    <property type="entry name" value="CTP_transf_1"/>
    <property type="match status" value="1"/>
</dbReference>
<dbReference type="PROSITE" id="PS01315">
    <property type="entry name" value="CDS"/>
    <property type="match status" value="1"/>
</dbReference>
<evidence type="ECO:0000256" key="14">
    <source>
        <dbReference type="ARBA" id="ARBA00023098"/>
    </source>
</evidence>
<evidence type="ECO:0000256" key="18">
    <source>
        <dbReference type="RuleBase" id="RU003938"/>
    </source>
</evidence>
<keyword evidence="9" id="KW-0444">Lipid biosynthesis</keyword>
<evidence type="ECO:0000256" key="10">
    <source>
        <dbReference type="ARBA" id="ARBA00022679"/>
    </source>
</evidence>
<evidence type="ECO:0000256" key="2">
    <source>
        <dbReference type="ARBA" id="ARBA00004651"/>
    </source>
</evidence>
<comment type="pathway">
    <text evidence="4">Lipid metabolism.</text>
</comment>
<name>A0A4Q0MMU9_9HYPH</name>
<evidence type="ECO:0000256" key="17">
    <source>
        <dbReference type="ARBA" id="ARBA00023264"/>
    </source>
</evidence>
<feature type="transmembrane region" description="Helical" evidence="19">
    <location>
        <begin position="94"/>
        <end position="113"/>
    </location>
</feature>
<evidence type="ECO:0000313" key="20">
    <source>
        <dbReference type="EMBL" id="RXF74825.1"/>
    </source>
</evidence>
<dbReference type="PANTHER" id="PTHR46382">
    <property type="entry name" value="PHOSPHATIDATE CYTIDYLYLTRANSFERASE"/>
    <property type="match status" value="1"/>
</dbReference>
<evidence type="ECO:0000256" key="11">
    <source>
        <dbReference type="ARBA" id="ARBA00022692"/>
    </source>
</evidence>
<organism evidence="20 21">
    <name type="scientific">Hansschlegelia zhihuaiae</name>
    <dbReference type="NCBI Taxonomy" id="405005"/>
    <lineage>
        <taxon>Bacteria</taxon>
        <taxon>Pseudomonadati</taxon>
        <taxon>Pseudomonadota</taxon>
        <taxon>Alphaproteobacteria</taxon>
        <taxon>Hyphomicrobiales</taxon>
        <taxon>Methylopilaceae</taxon>
        <taxon>Hansschlegelia</taxon>
    </lineage>
</organism>
<accession>A0A4Q0MMU9</accession>
<reference evidence="20 21" key="1">
    <citation type="submission" date="2018-12" db="EMBL/GenBank/DDBJ databases">
        <title>bacterium Hansschlegelia zhihuaiae S113.</title>
        <authorList>
            <person name="He J."/>
        </authorList>
    </citation>
    <scope>NUCLEOTIDE SEQUENCE [LARGE SCALE GENOMIC DNA]</scope>
    <source>
        <strain evidence="20 21">S 113</strain>
    </source>
</reference>
<gene>
    <name evidence="20" type="ORF">EK403_04720</name>
</gene>